<evidence type="ECO:0000256" key="10">
    <source>
        <dbReference type="ARBA" id="ARBA00023136"/>
    </source>
</evidence>
<feature type="transmembrane region" description="Helical" evidence="12">
    <location>
        <begin position="225"/>
        <end position="248"/>
    </location>
</feature>
<keyword evidence="2" id="KW-0813">Transport</keyword>
<dbReference type="PROSITE" id="PS00888">
    <property type="entry name" value="CNMP_BINDING_1"/>
    <property type="match status" value="1"/>
</dbReference>
<dbReference type="InterPro" id="IPR018490">
    <property type="entry name" value="cNMP-bd_dom_sf"/>
</dbReference>
<dbReference type="PRINTS" id="PR00169">
    <property type="entry name" value="KCHANNEL"/>
</dbReference>
<feature type="transmembrane region" description="Helical" evidence="12">
    <location>
        <begin position="162"/>
        <end position="184"/>
    </location>
</feature>
<dbReference type="SUPFAM" id="SSF81324">
    <property type="entry name" value="Voltage-gated potassium channels"/>
    <property type="match status" value="1"/>
</dbReference>
<dbReference type="InterPro" id="IPR000595">
    <property type="entry name" value="cNMP-bd_dom"/>
</dbReference>
<gene>
    <name evidence="14" type="ORF">ACFQ2F_11065</name>
</gene>
<dbReference type="CDD" id="cd00038">
    <property type="entry name" value="CAP_ED"/>
    <property type="match status" value="1"/>
</dbReference>
<dbReference type="PROSITE" id="PS50042">
    <property type="entry name" value="CNMP_BINDING_3"/>
    <property type="match status" value="1"/>
</dbReference>
<dbReference type="SMART" id="SM00100">
    <property type="entry name" value="cNMP"/>
    <property type="match status" value="1"/>
</dbReference>
<evidence type="ECO:0000256" key="8">
    <source>
        <dbReference type="ARBA" id="ARBA00022989"/>
    </source>
</evidence>
<dbReference type="InterPro" id="IPR028325">
    <property type="entry name" value="VG_K_chnl"/>
</dbReference>
<sequence length="397" mass="44253">MSKETPWRRLRRGVHDILEVGSDAHPASSFVDAFIITLIVANVAAFALETVEPLGTEYAAAFRRFNTFSVAVFTVEYVLRIWSAVDIPLFRNEPHWRARLKFARRPIMIIDLLAILPFYLGSLLPIDLRVLRVLRLFRLLKLVRYSPALQSLQRVFATEWRALVGALLVILILLFFCSTLMYFLEREAQPETMGSIPQALWWAMATLTTVGYGDVVPVTPAGKVVGAVVMLLGLCALALPVAIVATGFSQESGRHEFVITWGNVARVPLFETLKATEIAEICRVLHARHFPPGAPIVSAGESGSAMYIIESGEVLADYGDDIREPLGPGDFFGERALLDHRRHKSDVIAATSCRIYVLDSVSLAKLGRRHPEVLQTIRKVARERHQEAKERAAEEAS</sequence>
<protein>
    <submittedName>
        <fullName evidence="14">Cyclic nucleotide-gated ion channel</fullName>
    </submittedName>
</protein>
<keyword evidence="15" id="KW-1185">Reference proteome</keyword>
<dbReference type="InterPro" id="IPR018488">
    <property type="entry name" value="cNMP-bd_CS"/>
</dbReference>
<dbReference type="Pfam" id="PF00520">
    <property type="entry name" value="Ion_trans"/>
    <property type="match status" value="1"/>
</dbReference>
<proteinExistence type="predicted"/>
<dbReference type="EMBL" id="JBHTJO010000001">
    <property type="protein sequence ID" value="MFD0987635.1"/>
    <property type="molecule type" value="Genomic_DNA"/>
</dbReference>
<evidence type="ECO:0000256" key="2">
    <source>
        <dbReference type="ARBA" id="ARBA00022448"/>
    </source>
</evidence>
<dbReference type="RefSeq" id="WP_379089812.1">
    <property type="nucleotide sequence ID" value="NZ_JBHTJO010000001.1"/>
</dbReference>
<comment type="subcellular location">
    <subcellularLocation>
        <location evidence="1">Membrane</location>
        <topology evidence="1">Multi-pass membrane protein</topology>
    </subcellularLocation>
</comment>
<name>A0ABW3JCR2_9HYPH</name>
<dbReference type="InterPro" id="IPR027359">
    <property type="entry name" value="Volt_channel_dom_sf"/>
</dbReference>
<feature type="transmembrane region" description="Helical" evidence="12">
    <location>
        <begin position="106"/>
        <end position="126"/>
    </location>
</feature>
<keyword evidence="11" id="KW-0407">Ion channel</keyword>
<dbReference type="PANTHER" id="PTHR11537:SF254">
    <property type="entry name" value="POTASSIUM VOLTAGE-GATED CHANNEL PROTEIN SHAB"/>
    <property type="match status" value="1"/>
</dbReference>
<evidence type="ECO:0000256" key="1">
    <source>
        <dbReference type="ARBA" id="ARBA00004141"/>
    </source>
</evidence>
<keyword evidence="10 12" id="KW-0472">Membrane</keyword>
<keyword evidence="3" id="KW-0633">Potassium transport</keyword>
<evidence type="ECO:0000256" key="5">
    <source>
        <dbReference type="ARBA" id="ARBA00022826"/>
    </source>
</evidence>
<evidence type="ECO:0000256" key="4">
    <source>
        <dbReference type="ARBA" id="ARBA00022692"/>
    </source>
</evidence>
<keyword evidence="4 12" id="KW-0812">Transmembrane</keyword>
<organism evidence="14 15">
    <name type="scientific">Methyloligella solikamskensis</name>
    <dbReference type="NCBI Taxonomy" id="1177756"/>
    <lineage>
        <taxon>Bacteria</taxon>
        <taxon>Pseudomonadati</taxon>
        <taxon>Pseudomonadota</taxon>
        <taxon>Alphaproteobacteria</taxon>
        <taxon>Hyphomicrobiales</taxon>
        <taxon>Hyphomicrobiaceae</taxon>
        <taxon>Methyloligella</taxon>
    </lineage>
</organism>
<keyword evidence="7" id="KW-0630">Potassium</keyword>
<keyword evidence="8 12" id="KW-1133">Transmembrane helix</keyword>
<dbReference type="Gene3D" id="1.20.120.350">
    <property type="entry name" value="Voltage-gated potassium channels. Chain C"/>
    <property type="match status" value="1"/>
</dbReference>
<keyword evidence="6" id="KW-0851">Voltage-gated channel</keyword>
<dbReference type="Proteomes" id="UP001597102">
    <property type="component" value="Unassembled WGS sequence"/>
</dbReference>
<evidence type="ECO:0000256" key="7">
    <source>
        <dbReference type="ARBA" id="ARBA00022958"/>
    </source>
</evidence>
<dbReference type="InterPro" id="IPR005821">
    <property type="entry name" value="Ion_trans_dom"/>
</dbReference>
<dbReference type="InterPro" id="IPR014710">
    <property type="entry name" value="RmlC-like_jellyroll"/>
</dbReference>
<reference evidence="15" key="1">
    <citation type="journal article" date="2019" name="Int. J. Syst. Evol. Microbiol.">
        <title>The Global Catalogue of Microorganisms (GCM) 10K type strain sequencing project: providing services to taxonomists for standard genome sequencing and annotation.</title>
        <authorList>
            <consortium name="The Broad Institute Genomics Platform"/>
            <consortium name="The Broad Institute Genome Sequencing Center for Infectious Disease"/>
            <person name="Wu L."/>
            <person name="Ma J."/>
        </authorList>
    </citation>
    <scope>NUCLEOTIDE SEQUENCE [LARGE SCALE GENOMIC DNA]</scope>
    <source>
        <strain evidence="15">CCUG 61697</strain>
    </source>
</reference>
<evidence type="ECO:0000313" key="15">
    <source>
        <dbReference type="Proteomes" id="UP001597102"/>
    </source>
</evidence>
<comment type="caution">
    <text evidence="14">The sequence shown here is derived from an EMBL/GenBank/DDBJ whole genome shotgun (WGS) entry which is preliminary data.</text>
</comment>
<feature type="domain" description="Cyclic nucleotide-binding" evidence="13">
    <location>
        <begin position="269"/>
        <end position="366"/>
    </location>
</feature>
<dbReference type="Pfam" id="PF00027">
    <property type="entry name" value="cNMP_binding"/>
    <property type="match status" value="1"/>
</dbReference>
<feature type="transmembrane region" description="Helical" evidence="12">
    <location>
        <begin position="196"/>
        <end position="213"/>
    </location>
</feature>
<dbReference type="Gene3D" id="1.10.287.70">
    <property type="match status" value="1"/>
</dbReference>
<evidence type="ECO:0000256" key="3">
    <source>
        <dbReference type="ARBA" id="ARBA00022538"/>
    </source>
</evidence>
<accession>A0ABW3JCR2</accession>
<evidence type="ECO:0000256" key="12">
    <source>
        <dbReference type="SAM" id="Phobius"/>
    </source>
</evidence>
<evidence type="ECO:0000256" key="11">
    <source>
        <dbReference type="ARBA" id="ARBA00023303"/>
    </source>
</evidence>
<dbReference type="PANTHER" id="PTHR11537">
    <property type="entry name" value="VOLTAGE-GATED POTASSIUM CHANNEL"/>
    <property type="match status" value="1"/>
</dbReference>
<evidence type="ECO:0000313" key="14">
    <source>
        <dbReference type="EMBL" id="MFD0987635.1"/>
    </source>
</evidence>
<evidence type="ECO:0000259" key="13">
    <source>
        <dbReference type="PROSITE" id="PS50042"/>
    </source>
</evidence>
<dbReference type="Gene3D" id="2.60.120.10">
    <property type="entry name" value="Jelly Rolls"/>
    <property type="match status" value="1"/>
</dbReference>
<evidence type="ECO:0000256" key="9">
    <source>
        <dbReference type="ARBA" id="ARBA00023065"/>
    </source>
</evidence>
<evidence type="ECO:0000256" key="6">
    <source>
        <dbReference type="ARBA" id="ARBA00022882"/>
    </source>
</evidence>
<keyword evidence="5" id="KW-0631">Potassium channel</keyword>
<keyword evidence="9" id="KW-0406">Ion transport</keyword>
<dbReference type="SUPFAM" id="SSF51206">
    <property type="entry name" value="cAMP-binding domain-like"/>
    <property type="match status" value="1"/>
</dbReference>